<evidence type="ECO:0000256" key="3">
    <source>
        <dbReference type="RuleBase" id="RU362073"/>
    </source>
</evidence>
<name>A0A1G6J3B6_9BACT</name>
<dbReference type="PANTHER" id="PTHR42792">
    <property type="entry name" value="FLAGELLIN"/>
    <property type="match status" value="1"/>
</dbReference>
<dbReference type="InterPro" id="IPR001492">
    <property type="entry name" value="Flagellin"/>
</dbReference>
<keyword evidence="7" id="KW-1185">Reference proteome</keyword>
<feature type="domain" description="Flagellin N-terminal" evidence="4">
    <location>
        <begin position="5"/>
        <end position="138"/>
    </location>
</feature>
<keyword evidence="6" id="KW-0282">Flagellum</keyword>
<comment type="similarity">
    <text evidence="1 3">Belongs to the bacterial flagellin family.</text>
</comment>
<dbReference type="InterPro" id="IPR001029">
    <property type="entry name" value="Flagellin_N"/>
</dbReference>
<keyword evidence="2 3" id="KW-0975">Bacterial flagellum</keyword>
<evidence type="ECO:0000259" key="5">
    <source>
        <dbReference type="Pfam" id="PF00700"/>
    </source>
</evidence>
<protein>
    <recommendedName>
        <fullName evidence="3">Flagellin</fullName>
    </recommendedName>
</protein>
<evidence type="ECO:0000313" key="7">
    <source>
        <dbReference type="Proteomes" id="UP000199411"/>
    </source>
</evidence>
<dbReference type="AlphaFoldDB" id="A0A1G6J3B6"/>
<keyword evidence="6" id="KW-0969">Cilium</keyword>
<dbReference type="Proteomes" id="UP000199411">
    <property type="component" value="Unassembled WGS sequence"/>
</dbReference>
<dbReference type="PANTHER" id="PTHR42792:SF1">
    <property type="entry name" value="FLAGELLAR HOOK-ASSOCIATED PROTEIN 3"/>
    <property type="match status" value="1"/>
</dbReference>
<keyword evidence="6" id="KW-0966">Cell projection</keyword>
<dbReference type="EMBL" id="FMYU01000002">
    <property type="protein sequence ID" value="SDC13324.1"/>
    <property type="molecule type" value="Genomic_DNA"/>
</dbReference>
<comment type="subcellular location">
    <subcellularLocation>
        <location evidence="3">Secreted</location>
    </subcellularLocation>
    <subcellularLocation>
        <location evidence="3">Bacterial flagellum</location>
    </subcellularLocation>
</comment>
<dbReference type="GO" id="GO:0009288">
    <property type="term" value="C:bacterial-type flagellum"/>
    <property type="evidence" value="ECO:0007669"/>
    <property type="project" value="UniProtKB-SubCell"/>
</dbReference>
<proteinExistence type="inferred from homology"/>
<evidence type="ECO:0000256" key="2">
    <source>
        <dbReference type="ARBA" id="ARBA00023143"/>
    </source>
</evidence>
<reference evidence="7" key="1">
    <citation type="submission" date="2016-10" db="EMBL/GenBank/DDBJ databases">
        <authorList>
            <person name="Varghese N."/>
            <person name="Submissions S."/>
        </authorList>
    </citation>
    <scope>NUCLEOTIDE SEQUENCE [LARGE SCALE GENOMIC DNA]</scope>
    <source>
        <strain evidence="7">DSM 8415</strain>
    </source>
</reference>
<dbReference type="InterPro" id="IPR046358">
    <property type="entry name" value="Flagellin_C"/>
</dbReference>
<sequence>MRITQDMLYSNFLSNINNVNTQLYNTQTQMATGKSVNNLSDNPIALSQILTISDIQTRFDQYKSNINYANSLLSAQDTATQNISQLLQNSGSLIIQAANATNDIASNTAIAQQLQAVEAEIKNSANTMFGGNYLFSGFLTNTAPVQNITQQAAIINNPSNNAFQITTSKNFGDLNQFQSGTYTVNITSGKLSITDSNGNVISISSDGIDRSSAGGDVLSNSADISNLLQTGGWFNTGRGIKIYIPKGASGSFTFSYSPGGNNVYVGDNNNLAIAYSDGLNTPITINAKDMLYMQHQTLQSNNLLLNSSNDPATAQTKLVDLHLANALSNVALQTGQRIVLTGIDHNGNIVSGPAFLVSANATVSQLLNYITHLSTQEVLQNNTTLTLSDGTIANGTTTISQLTNGSAIIIRGLNHSGMSTTISFSANTTVSAMLTSIGRVFNVTATINHGIIHIADNKVGSSVLNIAIQTKSNSIPVFGLFNSISHGISNAFLGTVSACIQHGKIVIQDLRGGTSKLNLSINVVSSANIFGVFNTIQQGGGIDVFDAFDNAQAAILGQSVNQISKATGFSAGSTLMPTISGYYTGNNSQNWTFSVSGSSSDITASHTITIMDSKNQNIGKITMGVASGIFKITVLDSKNNAIASYATAANSNDAIASFLNTTQIQLPDGLNLTLAPQKINGTYVTPLLKNGDSFSIKLTNMLQQSITNIQDSLSQVDANRSVIGAYEQRMQLAQKRIDNTSLSNAQTLSNLQDANYAKIISDYQREITIMQALLQSFAKINQLSLFNYL</sequence>
<gene>
    <name evidence="6" type="ORF">SAMN05660835_00372</name>
</gene>
<dbReference type="GO" id="GO:0005576">
    <property type="term" value="C:extracellular region"/>
    <property type="evidence" value="ECO:0007669"/>
    <property type="project" value="UniProtKB-SubCell"/>
</dbReference>
<dbReference type="SUPFAM" id="SSF64518">
    <property type="entry name" value="Phase 1 flagellin"/>
    <property type="match status" value="1"/>
</dbReference>
<keyword evidence="3" id="KW-0964">Secreted</keyword>
<evidence type="ECO:0000313" key="6">
    <source>
        <dbReference type="EMBL" id="SDC13324.1"/>
    </source>
</evidence>
<organism evidence="6 7">
    <name type="scientific">Desulfurella multipotens</name>
    <dbReference type="NCBI Taxonomy" id="79269"/>
    <lineage>
        <taxon>Bacteria</taxon>
        <taxon>Pseudomonadati</taxon>
        <taxon>Campylobacterota</taxon>
        <taxon>Desulfurellia</taxon>
        <taxon>Desulfurellales</taxon>
        <taxon>Desulfurellaceae</taxon>
        <taxon>Desulfurella</taxon>
    </lineage>
</organism>
<evidence type="ECO:0000256" key="1">
    <source>
        <dbReference type="ARBA" id="ARBA00005709"/>
    </source>
</evidence>
<dbReference type="RefSeq" id="WP_092127783.1">
    <property type="nucleotide sequence ID" value="NZ_FMYU01000002.1"/>
</dbReference>
<evidence type="ECO:0000259" key="4">
    <source>
        <dbReference type="Pfam" id="PF00669"/>
    </source>
</evidence>
<accession>A0A1G6J3B6</accession>
<dbReference type="GO" id="GO:0005198">
    <property type="term" value="F:structural molecule activity"/>
    <property type="evidence" value="ECO:0007669"/>
    <property type="project" value="UniProtKB-UniRule"/>
</dbReference>
<dbReference type="Gene3D" id="1.20.1330.10">
    <property type="entry name" value="f41 fragment of flagellin, N-terminal domain"/>
    <property type="match status" value="2"/>
</dbReference>
<feature type="domain" description="Flagellin C-terminal" evidence="5">
    <location>
        <begin position="707"/>
        <end position="789"/>
    </location>
</feature>
<comment type="function">
    <text evidence="3">Flagellin is the subunit protein which polymerizes to form the filaments of bacterial flagella.</text>
</comment>
<dbReference type="OrthoDB" id="9758307at2"/>
<dbReference type="Pfam" id="PF00669">
    <property type="entry name" value="Flagellin_N"/>
    <property type="match status" value="1"/>
</dbReference>
<dbReference type="Pfam" id="PF00700">
    <property type="entry name" value="Flagellin_C"/>
    <property type="match status" value="1"/>
</dbReference>